<name>A0A0F7ZSE7_9HYPO</name>
<feature type="region of interest" description="Disordered" evidence="1">
    <location>
        <begin position="248"/>
        <end position="279"/>
    </location>
</feature>
<dbReference type="Proteomes" id="UP000054481">
    <property type="component" value="Unassembled WGS sequence"/>
</dbReference>
<organism evidence="2 3">
    <name type="scientific">Hirsutella minnesotensis 3608</name>
    <dbReference type="NCBI Taxonomy" id="1043627"/>
    <lineage>
        <taxon>Eukaryota</taxon>
        <taxon>Fungi</taxon>
        <taxon>Dikarya</taxon>
        <taxon>Ascomycota</taxon>
        <taxon>Pezizomycotina</taxon>
        <taxon>Sordariomycetes</taxon>
        <taxon>Hypocreomycetidae</taxon>
        <taxon>Hypocreales</taxon>
        <taxon>Ophiocordycipitaceae</taxon>
        <taxon>Hirsutella</taxon>
    </lineage>
</organism>
<gene>
    <name evidence="2" type="ORF">HIM_09376</name>
</gene>
<keyword evidence="3" id="KW-1185">Reference proteome</keyword>
<protein>
    <recommendedName>
        <fullName evidence="4">PPPDE domain-containing protein</fullName>
    </recommendedName>
</protein>
<dbReference type="AlphaFoldDB" id="A0A0F7ZSE7"/>
<evidence type="ECO:0008006" key="4">
    <source>
        <dbReference type="Google" id="ProtNLM"/>
    </source>
</evidence>
<sequence>MVQNSDSPTIHASTVMSAPPTAKARLQTKIKKGVDKRASQVTGKVLRYTVGAGKKYNSVPQTEPDFDTPPRAIEIGWHPLGGFAGKWIAERTKLGEMIKAKINELPDPSQHWAVIVGDYAHQLWIDEKFHVMYTNERIKRSEWHTFYVGDTTFNDEAIRQAGELAIDNMRDKRPVYNLITNNCQTFALQLVDLIQAEEKMELATTLALFKKLRSLGKVFVADLFSDFDQEGKRREKLQQAPITVEIRDDHVTPLDDDGKSNTERGQDIVLNVQPSNDLR</sequence>
<evidence type="ECO:0000313" key="2">
    <source>
        <dbReference type="EMBL" id="KJZ71233.1"/>
    </source>
</evidence>
<reference evidence="2 3" key="1">
    <citation type="journal article" date="2014" name="Genome Biol. Evol.">
        <title>Comparative genomics and transcriptomics analyses reveal divergent lifestyle features of nematode endoparasitic fungus Hirsutella minnesotensis.</title>
        <authorList>
            <person name="Lai Y."/>
            <person name="Liu K."/>
            <person name="Zhang X."/>
            <person name="Zhang X."/>
            <person name="Li K."/>
            <person name="Wang N."/>
            <person name="Shu C."/>
            <person name="Wu Y."/>
            <person name="Wang C."/>
            <person name="Bushley K.E."/>
            <person name="Xiang M."/>
            <person name="Liu X."/>
        </authorList>
    </citation>
    <scope>NUCLEOTIDE SEQUENCE [LARGE SCALE GENOMIC DNA]</scope>
    <source>
        <strain evidence="2 3">3608</strain>
    </source>
</reference>
<feature type="compositionally biased region" description="Basic and acidic residues" evidence="1">
    <location>
        <begin position="248"/>
        <end position="266"/>
    </location>
</feature>
<feature type="compositionally biased region" description="Polar residues" evidence="1">
    <location>
        <begin position="1"/>
        <end position="16"/>
    </location>
</feature>
<evidence type="ECO:0000313" key="3">
    <source>
        <dbReference type="Proteomes" id="UP000054481"/>
    </source>
</evidence>
<dbReference type="EMBL" id="KQ030582">
    <property type="protein sequence ID" value="KJZ71233.1"/>
    <property type="molecule type" value="Genomic_DNA"/>
</dbReference>
<evidence type="ECO:0000256" key="1">
    <source>
        <dbReference type="SAM" id="MobiDB-lite"/>
    </source>
</evidence>
<dbReference type="OrthoDB" id="3431913at2759"/>
<feature type="region of interest" description="Disordered" evidence="1">
    <location>
        <begin position="1"/>
        <end position="21"/>
    </location>
</feature>
<accession>A0A0F7ZSE7</accession>
<proteinExistence type="predicted"/>